<feature type="transmembrane region" description="Helical" evidence="7">
    <location>
        <begin position="385"/>
        <end position="403"/>
    </location>
</feature>
<evidence type="ECO:0000256" key="1">
    <source>
        <dbReference type="ARBA" id="ARBA00004651"/>
    </source>
</evidence>
<evidence type="ECO:0000256" key="6">
    <source>
        <dbReference type="ARBA" id="ARBA00023136"/>
    </source>
</evidence>
<protein>
    <submittedName>
        <fullName evidence="9">MFS transporter</fullName>
    </submittedName>
</protein>
<feature type="transmembrane region" description="Helical" evidence="7">
    <location>
        <begin position="295"/>
        <end position="312"/>
    </location>
</feature>
<dbReference type="RefSeq" id="WP_008583948.1">
    <property type="nucleotide sequence ID" value="NZ_CP007035.1"/>
</dbReference>
<dbReference type="InterPro" id="IPR020846">
    <property type="entry name" value="MFS_dom"/>
</dbReference>
<dbReference type="eggNOG" id="COG0477">
    <property type="taxonomic scope" value="Bacteria"/>
</dbReference>
<feature type="transmembrane region" description="Helical" evidence="7">
    <location>
        <begin position="166"/>
        <end position="195"/>
    </location>
</feature>
<feature type="transmembrane region" description="Helical" evidence="7">
    <location>
        <begin position="233"/>
        <end position="253"/>
    </location>
</feature>
<dbReference type="Proteomes" id="UP000003586">
    <property type="component" value="Chromosome"/>
</dbReference>
<organism evidence="9 10">
    <name type="scientific">Niabella soli DSM 19437</name>
    <dbReference type="NCBI Taxonomy" id="929713"/>
    <lineage>
        <taxon>Bacteria</taxon>
        <taxon>Pseudomonadati</taxon>
        <taxon>Bacteroidota</taxon>
        <taxon>Chitinophagia</taxon>
        <taxon>Chitinophagales</taxon>
        <taxon>Chitinophagaceae</taxon>
        <taxon>Niabella</taxon>
    </lineage>
</organism>
<evidence type="ECO:0000256" key="5">
    <source>
        <dbReference type="ARBA" id="ARBA00022989"/>
    </source>
</evidence>
<keyword evidence="10" id="KW-1185">Reference proteome</keyword>
<dbReference type="PROSITE" id="PS50850">
    <property type="entry name" value="MFS"/>
    <property type="match status" value="1"/>
</dbReference>
<evidence type="ECO:0000259" key="8">
    <source>
        <dbReference type="PROSITE" id="PS50850"/>
    </source>
</evidence>
<evidence type="ECO:0000256" key="7">
    <source>
        <dbReference type="SAM" id="Phobius"/>
    </source>
</evidence>
<dbReference type="AlphaFoldDB" id="W0EZ15"/>
<evidence type="ECO:0000313" key="10">
    <source>
        <dbReference type="Proteomes" id="UP000003586"/>
    </source>
</evidence>
<keyword evidence="6 7" id="KW-0472">Membrane</keyword>
<dbReference type="InterPro" id="IPR036259">
    <property type="entry name" value="MFS_trans_sf"/>
</dbReference>
<evidence type="ECO:0000256" key="3">
    <source>
        <dbReference type="ARBA" id="ARBA00022475"/>
    </source>
</evidence>
<proteinExistence type="predicted"/>
<keyword evidence="2" id="KW-0813">Transport</keyword>
<evidence type="ECO:0000256" key="2">
    <source>
        <dbReference type="ARBA" id="ARBA00022448"/>
    </source>
</evidence>
<dbReference type="Gene3D" id="1.20.1250.20">
    <property type="entry name" value="MFS general substrate transporter like domains"/>
    <property type="match status" value="1"/>
</dbReference>
<evidence type="ECO:0000256" key="4">
    <source>
        <dbReference type="ARBA" id="ARBA00022692"/>
    </source>
</evidence>
<dbReference type="KEGG" id="nso:NIASO_02215"/>
<dbReference type="OrthoDB" id="9775268at2"/>
<dbReference type="EMBL" id="CP007035">
    <property type="protein sequence ID" value="AHF14321.1"/>
    <property type="molecule type" value="Genomic_DNA"/>
</dbReference>
<dbReference type="SUPFAM" id="SSF103473">
    <property type="entry name" value="MFS general substrate transporter"/>
    <property type="match status" value="1"/>
</dbReference>
<comment type="subcellular location">
    <subcellularLocation>
        <location evidence="1">Cell membrane</location>
        <topology evidence="1">Multi-pass membrane protein</topology>
    </subcellularLocation>
</comment>
<dbReference type="PANTHER" id="PTHR23513:SF11">
    <property type="entry name" value="STAPHYLOFERRIN A TRANSPORTER"/>
    <property type="match status" value="1"/>
</dbReference>
<feature type="domain" description="Major facilitator superfamily (MFS) profile" evidence="8">
    <location>
        <begin position="226"/>
        <end position="410"/>
    </location>
</feature>
<keyword evidence="5 7" id="KW-1133">Transmembrane helix</keyword>
<keyword evidence="4 7" id="KW-0812">Transmembrane</keyword>
<reference evidence="9 10" key="1">
    <citation type="submission" date="2013-12" db="EMBL/GenBank/DDBJ databases">
        <authorList>
            <consortium name="DOE Joint Genome Institute"/>
            <person name="Eisen J."/>
            <person name="Huntemann M."/>
            <person name="Han J."/>
            <person name="Chen A."/>
            <person name="Kyrpides N."/>
            <person name="Mavromatis K."/>
            <person name="Markowitz V."/>
            <person name="Palaniappan K."/>
            <person name="Ivanova N."/>
            <person name="Schaumberg A."/>
            <person name="Pati A."/>
            <person name="Liolios K."/>
            <person name="Nordberg H.P."/>
            <person name="Cantor M.N."/>
            <person name="Hua S.X."/>
            <person name="Woyke T."/>
        </authorList>
    </citation>
    <scope>NUCLEOTIDE SEQUENCE [LARGE SCALE GENOMIC DNA]</scope>
    <source>
        <strain evidence="10">DSM 19437</strain>
    </source>
</reference>
<dbReference type="CDD" id="cd06173">
    <property type="entry name" value="MFS_MefA_like"/>
    <property type="match status" value="1"/>
</dbReference>
<name>W0EZ15_9BACT</name>
<feature type="transmembrane region" description="Helical" evidence="7">
    <location>
        <begin position="265"/>
        <end position="283"/>
    </location>
</feature>
<feature type="transmembrane region" description="Helical" evidence="7">
    <location>
        <begin position="353"/>
        <end position="379"/>
    </location>
</feature>
<dbReference type="GO" id="GO:0005886">
    <property type="term" value="C:plasma membrane"/>
    <property type="evidence" value="ECO:0007669"/>
    <property type="project" value="UniProtKB-SubCell"/>
</dbReference>
<dbReference type="Pfam" id="PF05977">
    <property type="entry name" value="MFS_3"/>
    <property type="match status" value="1"/>
</dbReference>
<dbReference type="InterPro" id="IPR010290">
    <property type="entry name" value="TM_effector"/>
</dbReference>
<accession>W0EZ15</accession>
<dbReference type="PANTHER" id="PTHR23513">
    <property type="entry name" value="INTEGRAL MEMBRANE EFFLUX PROTEIN-RELATED"/>
    <property type="match status" value="1"/>
</dbReference>
<evidence type="ECO:0000313" key="9">
    <source>
        <dbReference type="EMBL" id="AHF14321.1"/>
    </source>
</evidence>
<gene>
    <name evidence="9" type="ORF">NIASO_02215</name>
</gene>
<keyword evidence="3" id="KW-1003">Cell membrane</keyword>
<feature type="transmembrane region" description="Helical" evidence="7">
    <location>
        <begin position="86"/>
        <end position="112"/>
    </location>
</feature>
<dbReference type="HOGENOM" id="CLU_034180_11_2_10"/>
<sequence length="410" mass="44685">MKLVQSVALGNAFRVFHSRNYSLFFTGQLISRIGTWMQRTAVIWVMYTMTHSVVWVGLTTFAEQFPSFILSPWGGIVADRYDRYKILLCTQVTAAVQAVALTLLYIFGAHWWGILLLSGLLGVANAFDVPARQAMVNDIIDDKDDLPSAIAMNSSLNNLTRLAGPALSGIILAAYSATACFATNAVSFIAVIICLNLMQFPVRQAPGNKSNAWGAFRDGLQYTRSQKEISKTLLLLASVCLLVATYNTLQPYFARDIFGGNSATYGYINAATGLGALVSTLYLAAQKYSGRLKQILFFNLVVLGVGLIVMAYTPVFSLFLLLSFVCGFGTMSVLPVCNTIVQTVSIPQMRGRVVGFFAMAAFGTLPLGAVLIGWVAKVVQPQHCLIGQGVICLVIATVFYRFLHTKPRMS</sequence>
<feature type="transmembrane region" description="Helical" evidence="7">
    <location>
        <begin position="318"/>
        <end position="341"/>
    </location>
</feature>
<dbReference type="GO" id="GO:0022857">
    <property type="term" value="F:transmembrane transporter activity"/>
    <property type="evidence" value="ECO:0007669"/>
    <property type="project" value="InterPro"/>
</dbReference>